<dbReference type="InterPro" id="IPR035965">
    <property type="entry name" value="PAS-like_dom_sf"/>
</dbReference>
<keyword evidence="1" id="KW-1133">Transmembrane helix</keyword>
<dbReference type="SUPFAM" id="SSF55073">
    <property type="entry name" value="Nucleotide cyclase"/>
    <property type="match status" value="1"/>
</dbReference>
<dbReference type="PROSITE" id="PS50883">
    <property type="entry name" value="EAL"/>
    <property type="match status" value="1"/>
</dbReference>
<keyword evidence="1" id="KW-0472">Membrane</keyword>
<evidence type="ECO:0000259" key="2">
    <source>
        <dbReference type="PROSITE" id="PS50112"/>
    </source>
</evidence>
<dbReference type="PROSITE" id="PS50113">
    <property type="entry name" value="PAC"/>
    <property type="match status" value="1"/>
</dbReference>
<dbReference type="CDD" id="cd01948">
    <property type="entry name" value="EAL"/>
    <property type="match status" value="1"/>
</dbReference>
<proteinExistence type="predicted"/>
<keyword evidence="1" id="KW-0812">Transmembrane</keyword>
<dbReference type="EMBL" id="CP136336">
    <property type="protein sequence ID" value="WOB07664.1"/>
    <property type="molecule type" value="Genomic_DNA"/>
</dbReference>
<evidence type="ECO:0000259" key="3">
    <source>
        <dbReference type="PROSITE" id="PS50113"/>
    </source>
</evidence>
<evidence type="ECO:0000313" key="7">
    <source>
        <dbReference type="Proteomes" id="UP001303946"/>
    </source>
</evidence>
<dbReference type="NCBIfam" id="TIGR00254">
    <property type="entry name" value="GGDEF"/>
    <property type="match status" value="1"/>
</dbReference>
<dbReference type="Gene3D" id="3.20.20.450">
    <property type="entry name" value="EAL domain"/>
    <property type="match status" value="1"/>
</dbReference>
<dbReference type="InterPro" id="IPR043128">
    <property type="entry name" value="Rev_trsase/Diguanyl_cyclase"/>
</dbReference>
<dbReference type="InterPro" id="IPR052155">
    <property type="entry name" value="Biofilm_reg_signaling"/>
</dbReference>
<dbReference type="InterPro" id="IPR013767">
    <property type="entry name" value="PAS_fold"/>
</dbReference>
<keyword evidence="7" id="KW-1185">Reference proteome</keyword>
<dbReference type="PANTHER" id="PTHR44757:SF4">
    <property type="entry name" value="DIGUANYLATE CYCLASE DGCE-RELATED"/>
    <property type="match status" value="1"/>
</dbReference>
<dbReference type="InterPro" id="IPR001633">
    <property type="entry name" value="EAL_dom"/>
</dbReference>
<dbReference type="PROSITE" id="PS50887">
    <property type="entry name" value="GGDEF"/>
    <property type="match status" value="1"/>
</dbReference>
<dbReference type="InterPro" id="IPR000014">
    <property type="entry name" value="PAS"/>
</dbReference>
<dbReference type="RefSeq" id="WP_316700321.1">
    <property type="nucleotide sequence ID" value="NZ_CP136336.1"/>
</dbReference>
<name>A0ABZ0CYT8_9BURK</name>
<evidence type="ECO:0000313" key="6">
    <source>
        <dbReference type="EMBL" id="WOB07664.1"/>
    </source>
</evidence>
<dbReference type="NCBIfam" id="TIGR00229">
    <property type="entry name" value="sensory_box"/>
    <property type="match status" value="1"/>
</dbReference>
<dbReference type="SMART" id="SM00267">
    <property type="entry name" value="GGDEF"/>
    <property type="match status" value="1"/>
</dbReference>
<dbReference type="PANTHER" id="PTHR44757">
    <property type="entry name" value="DIGUANYLATE CYCLASE DGCP"/>
    <property type="match status" value="1"/>
</dbReference>
<dbReference type="InterPro" id="IPR035919">
    <property type="entry name" value="EAL_sf"/>
</dbReference>
<dbReference type="CDD" id="cd00130">
    <property type="entry name" value="PAS"/>
    <property type="match status" value="1"/>
</dbReference>
<dbReference type="SMART" id="SM00052">
    <property type="entry name" value="EAL"/>
    <property type="match status" value="1"/>
</dbReference>
<dbReference type="CDD" id="cd01949">
    <property type="entry name" value="GGDEF"/>
    <property type="match status" value="1"/>
</dbReference>
<dbReference type="PROSITE" id="PS50112">
    <property type="entry name" value="PAS"/>
    <property type="match status" value="1"/>
</dbReference>
<dbReference type="InterPro" id="IPR000160">
    <property type="entry name" value="GGDEF_dom"/>
</dbReference>
<evidence type="ECO:0000259" key="4">
    <source>
        <dbReference type="PROSITE" id="PS50883"/>
    </source>
</evidence>
<gene>
    <name evidence="6" type="ORF">RXV79_22465</name>
</gene>
<feature type="transmembrane region" description="Helical" evidence="1">
    <location>
        <begin position="18"/>
        <end position="41"/>
    </location>
</feature>
<organism evidence="6 7">
    <name type="scientific">Piscinibacter gummiphilus</name>
    <dbReference type="NCBI Taxonomy" id="946333"/>
    <lineage>
        <taxon>Bacteria</taxon>
        <taxon>Pseudomonadati</taxon>
        <taxon>Pseudomonadota</taxon>
        <taxon>Betaproteobacteria</taxon>
        <taxon>Burkholderiales</taxon>
        <taxon>Sphaerotilaceae</taxon>
        <taxon>Piscinibacter</taxon>
    </lineage>
</organism>
<feature type="domain" description="GGDEF" evidence="5">
    <location>
        <begin position="496"/>
        <end position="629"/>
    </location>
</feature>
<dbReference type="Proteomes" id="UP001303946">
    <property type="component" value="Chromosome"/>
</dbReference>
<dbReference type="InterPro" id="IPR029787">
    <property type="entry name" value="Nucleotide_cyclase"/>
</dbReference>
<dbReference type="SMART" id="SM00091">
    <property type="entry name" value="PAS"/>
    <property type="match status" value="1"/>
</dbReference>
<dbReference type="InterPro" id="IPR000700">
    <property type="entry name" value="PAS-assoc_C"/>
</dbReference>
<dbReference type="Pfam" id="PF00990">
    <property type="entry name" value="GGDEF"/>
    <property type="match status" value="1"/>
</dbReference>
<dbReference type="Gene3D" id="3.30.450.20">
    <property type="entry name" value="PAS domain"/>
    <property type="match status" value="2"/>
</dbReference>
<feature type="transmembrane region" description="Helical" evidence="1">
    <location>
        <begin position="294"/>
        <end position="311"/>
    </location>
</feature>
<dbReference type="Pfam" id="PF00989">
    <property type="entry name" value="PAS"/>
    <property type="match status" value="1"/>
</dbReference>
<feature type="domain" description="PAC" evidence="3">
    <location>
        <begin position="413"/>
        <end position="465"/>
    </location>
</feature>
<dbReference type="SUPFAM" id="SSF141868">
    <property type="entry name" value="EAL domain-like"/>
    <property type="match status" value="1"/>
</dbReference>
<feature type="domain" description="PAS" evidence="2">
    <location>
        <begin position="335"/>
        <end position="408"/>
    </location>
</feature>
<sequence>MFQRVHAHWRALPATARLYVTAASVAGALLAALGGGTWWMLERAYATSVQLAYSEVDAASQRLSDRVQRLFDQLNQTASLVKHYQESGGGADLVAMEKNGLLVPAGRLSMALADQTGQVLGMTEAQGAVPAGAKHVADRQHFQGSWTRTDLAIAQPVYSDVLKRWLVPGGKQLQHPNGKFAGAVLLAFDAALLTEGFTVNDSPGNAVGVVGADGIFRSRRSDDRQSAGDQVDGDQIVRAVDRTDRSMKPAASAIDGIVRFRSVTPIPGHDLYAVVAVPASTSMAGYYALRTKTLATAAFGALLILFMTWVLSRQSLRLRRTVMQKEQAELRVYHEKEMLEVTLRSIVDGVATTNHLGRITYLNPAAEAMTGWPAAQAIGKPVSEVICLTHTHTRERLGLGLNEFARPGAQPRPARDSVLVQRDGAHRSIEDSAAPILNRNGMAVGAVLVLHDVSPAKKLAAEMSYQASHDLLTGLLNRAAFEVRLDAAITTQDLDETGVVMFLDLDQFKVVNDTCGHVAGDQLLKQVTALLMQEIRKQDTLARLGGDEFAVLLEACPMEPALRVAEAMRRRISELQFSWEGRSFQLTVSVGVVPFKAHQYTRSDLLRVADSSCYVAKEAGRNRVHVYDEADTAVATRNDELDWYSRLQKALTEDRFVLYAQRIASIQEGAGGHESVEVLIRLRDDEGKIVAPIAFIPAAERYGLMPQIDRWVISKALAMHAGFARHSTLPARFSINLSGASMADPTLVDFVREQLAIHRVSPELICFEITETAAVASFDVAVQMINRLRELGCRFALDDFGAGMSSFTYLKRLPVDYVKIDGAFVKDMAKDAVDFAMVEAIHNVAHRMGLRTVAEFVQNDVTIEMLRGLGVDYVQGYGVEKPRPLDDATRSEPPPSFVKPMALPKLMAA</sequence>
<feature type="domain" description="EAL" evidence="4">
    <location>
        <begin position="640"/>
        <end position="896"/>
    </location>
</feature>
<evidence type="ECO:0000256" key="1">
    <source>
        <dbReference type="SAM" id="Phobius"/>
    </source>
</evidence>
<accession>A0ABZ0CYT8</accession>
<dbReference type="SUPFAM" id="SSF55785">
    <property type="entry name" value="PYP-like sensor domain (PAS domain)"/>
    <property type="match status" value="1"/>
</dbReference>
<dbReference type="CDD" id="cd12915">
    <property type="entry name" value="PDC2_DGC_like"/>
    <property type="match status" value="1"/>
</dbReference>
<reference evidence="6 7" key="1">
    <citation type="submission" date="2023-10" db="EMBL/GenBank/DDBJ databases">
        <title>Bacteria for the degradation of biodegradable plastic PBAT(Polybutylene adipate terephthalate).</title>
        <authorList>
            <person name="Weon H.-Y."/>
            <person name="Yeon J."/>
        </authorList>
    </citation>
    <scope>NUCLEOTIDE SEQUENCE [LARGE SCALE GENOMIC DNA]</scope>
    <source>
        <strain evidence="6 7">SBD 7-3</strain>
    </source>
</reference>
<dbReference type="Pfam" id="PF00563">
    <property type="entry name" value="EAL"/>
    <property type="match status" value="1"/>
</dbReference>
<evidence type="ECO:0000259" key="5">
    <source>
        <dbReference type="PROSITE" id="PS50887"/>
    </source>
</evidence>
<dbReference type="Gene3D" id="3.30.70.270">
    <property type="match status" value="1"/>
</dbReference>
<protein>
    <submittedName>
        <fullName evidence="6">EAL domain-containing protein</fullName>
    </submittedName>
</protein>